<evidence type="ECO:0000256" key="3">
    <source>
        <dbReference type="PROSITE-ProRule" id="PRU00182"/>
    </source>
</evidence>
<dbReference type="Pfam" id="PF01728">
    <property type="entry name" value="FtsJ"/>
    <property type="match status" value="1"/>
</dbReference>
<sequence>MTKKPKKIRLDELLVEQGVFPDAGTVLRAVLAHEVKVDDVYVTSAAVKVAPDAEIVVRGRKQFVSRGGHKLQGALDAFGQDVRGLNCIDVGSSTGGFTDCLLQAGAAHVACVDVNYGQLAWKIRTDERVSVFERTNIKLADPGELGAPFDLIVCDVSFIGLAVLAPAFARLSHPASDGASASVFLGLVKPQFESRHDETDHGIVRDETVRARTVEEVRCALEREGFEVTGTIESPIKGAEGNVEYLVRAVFQG</sequence>
<dbReference type="SUPFAM" id="SSF53335">
    <property type="entry name" value="S-adenosyl-L-methionine-dependent methyltransferases"/>
    <property type="match status" value="1"/>
</dbReference>
<dbReference type="Gene3D" id="3.40.50.150">
    <property type="entry name" value="Vaccinia Virus protein VP39"/>
    <property type="match status" value="1"/>
</dbReference>
<dbReference type="InterPro" id="IPR002877">
    <property type="entry name" value="RNA_MeTrfase_FtsJ_dom"/>
</dbReference>
<evidence type="ECO:0000256" key="2">
    <source>
        <dbReference type="ARBA" id="ARBA00029460"/>
    </source>
</evidence>
<dbReference type="InterPro" id="IPR004538">
    <property type="entry name" value="Hemolysin_A/TlyA"/>
</dbReference>
<dbReference type="CDD" id="cd00165">
    <property type="entry name" value="S4"/>
    <property type="match status" value="1"/>
</dbReference>
<keyword evidence="5" id="KW-0489">Methyltransferase</keyword>
<dbReference type="AlphaFoldDB" id="A0A6N6NM38"/>
<dbReference type="OrthoDB" id="9784736at2"/>
<feature type="domain" description="Ribosomal RNA methyltransferase FtsJ" evidence="4">
    <location>
        <begin position="63"/>
        <end position="248"/>
    </location>
</feature>
<dbReference type="InterPro" id="IPR036986">
    <property type="entry name" value="S4_RNA-bd_sf"/>
</dbReference>
<keyword evidence="1 3" id="KW-0694">RNA-binding</keyword>
<evidence type="ECO:0000256" key="1">
    <source>
        <dbReference type="ARBA" id="ARBA00022884"/>
    </source>
</evidence>
<comment type="caution">
    <text evidence="5">The sequence shown here is derived from an EMBL/GenBank/DDBJ whole genome shotgun (WGS) entry which is preliminary data.</text>
</comment>
<dbReference type="NCBIfam" id="TIGR00478">
    <property type="entry name" value="tly"/>
    <property type="match status" value="1"/>
</dbReference>
<dbReference type="PROSITE" id="PS50889">
    <property type="entry name" value="S4"/>
    <property type="match status" value="1"/>
</dbReference>
<dbReference type="PIRSF" id="PIRSF005578">
    <property type="entry name" value="TlyA"/>
    <property type="match status" value="1"/>
</dbReference>
<protein>
    <submittedName>
        <fullName evidence="5">TlyA family RNA methyltransferase</fullName>
    </submittedName>
</protein>
<evidence type="ECO:0000313" key="5">
    <source>
        <dbReference type="EMBL" id="KAB1640915.1"/>
    </source>
</evidence>
<name>A0A6N6NM38_9ACTN</name>
<dbReference type="Proteomes" id="UP000468668">
    <property type="component" value="Unassembled WGS sequence"/>
</dbReference>
<reference evidence="5 6" key="1">
    <citation type="submission" date="2019-09" db="EMBL/GenBank/DDBJ databases">
        <title>Whole genome shotgun sequencing (WGS) of Ellagibacter isourolithinifaciens DSM 104140(T) and Adlercreutzia muris DSM 29508(T).</title>
        <authorList>
            <person name="Stoll D.A."/>
            <person name="Danylec N."/>
            <person name="Huch M."/>
        </authorList>
    </citation>
    <scope>NUCLEOTIDE SEQUENCE [LARGE SCALE GENOMIC DNA]</scope>
    <source>
        <strain evidence="5 6">DSM 104140</strain>
    </source>
</reference>
<keyword evidence="5" id="KW-0808">Transferase</keyword>
<dbReference type="Gene3D" id="3.10.290.10">
    <property type="entry name" value="RNA-binding S4 domain"/>
    <property type="match status" value="1"/>
</dbReference>
<accession>A0A6N6NM38</accession>
<dbReference type="SUPFAM" id="SSF55174">
    <property type="entry name" value="Alpha-L RNA-binding motif"/>
    <property type="match status" value="1"/>
</dbReference>
<dbReference type="GO" id="GO:0003723">
    <property type="term" value="F:RNA binding"/>
    <property type="evidence" value="ECO:0007669"/>
    <property type="project" value="UniProtKB-KW"/>
</dbReference>
<comment type="similarity">
    <text evidence="2">Belongs to the TlyA family.</text>
</comment>
<proteinExistence type="inferred from homology"/>
<dbReference type="GeneID" id="98657733"/>
<dbReference type="InterPro" id="IPR047048">
    <property type="entry name" value="TlyA"/>
</dbReference>
<evidence type="ECO:0000259" key="4">
    <source>
        <dbReference type="Pfam" id="PF01728"/>
    </source>
</evidence>
<organism evidence="5 6">
    <name type="scientific">Ellagibacter isourolithinifaciens</name>
    <dbReference type="NCBI Taxonomy" id="2137581"/>
    <lineage>
        <taxon>Bacteria</taxon>
        <taxon>Bacillati</taxon>
        <taxon>Actinomycetota</taxon>
        <taxon>Coriobacteriia</taxon>
        <taxon>Eggerthellales</taxon>
        <taxon>Eggerthellaceae</taxon>
        <taxon>Ellagibacter</taxon>
    </lineage>
</organism>
<dbReference type="RefSeq" id="WP_158049334.1">
    <property type="nucleotide sequence ID" value="NZ_WAJR01000008.1"/>
</dbReference>
<keyword evidence="6" id="KW-1185">Reference proteome</keyword>
<dbReference type="PANTHER" id="PTHR32319:SF0">
    <property type="entry name" value="BACTERIAL HEMOLYSIN-LIKE PROTEIN"/>
    <property type="match status" value="1"/>
</dbReference>
<dbReference type="EMBL" id="WAJR01000008">
    <property type="protein sequence ID" value="KAB1640915.1"/>
    <property type="molecule type" value="Genomic_DNA"/>
</dbReference>
<dbReference type="PANTHER" id="PTHR32319">
    <property type="entry name" value="BACTERIAL HEMOLYSIN-LIKE PROTEIN"/>
    <property type="match status" value="1"/>
</dbReference>
<dbReference type="GO" id="GO:0032259">
    <property type="term" value="P:methylation"/>
    <property type="evidence" value="ECO:0007669"/>
    <property type="project" value="UniProtKB-KW"/>
</dbReference>
<dbReference type="InterPro" id="IPR029063">
    <property type="entry name" value="SAM-dependent_MTases_sf"/>
</dbReference>
<gene>
    <name evidence="5" type="ORF">F8C90_04850</name>
</gene>
<dbReference type="CDD" id="cd02440">
    <property type="entry name" value="AdoMet_MTases"/>
    <property type="match status" value="1"/>
</dbReference>
<dbReference type="GO" id="GO:0008168">
    <property type="term" value="F:methyltransferase activity"/>
    <property type="evidence" value="ECO:0007669"/>
    <property type="project" value="UniProtKB-KW"/>
</dbReference>
<evidence type="ECO:0000313" key="6">
    <source>
        <dbReference type="Proteomes" id="UP000468668"/>
    </source>
</evidence>